<dbReference type="AlphaFoldDB" id="A0A1R0GQB2"/>
<accession>A0A1R0GQB2</accession>
<dbReference type="STRING" id="133383.A0A1R0GQB2"/>
<gene>
    <name evidence="3" type="ORF">AYI68_g6855</name>
</gene>
<evidence type="ECO:0000313" key="3">
    <source>
        <dbReference type="EMBL" id="OLY79085.1"/>
    </source>
</evidence>
<dbReference type="EMBL" id="LSSL01005001">
    <property type="protein sequence ID" value="OLY79085.1"/>
    <property type="molecule type" value="Genomic_DNA"/>
</dbReference>
<feature type="region of interest" description="Disordered" evidence="1">
    <location>
        <begin position="217"/>
        <end position="245"/>
    </location>
</feature>
<protein>
    <recommendedName>
        <fullName evidence="5">Carbohydrate-binding module family 19 domain-containing protein</fullName>
    </recommendedName>
</protein>
<feature type="chain" id="PRO_5012638693" description="Carbohydrate-binding module family 19 domain-containing protein" evidence="2">
    <location>
        <begin position="25"/>
        <end position="270"/>
    </location>
</feature>
<dbReference type="Proteomes" id="UP000187455">
    <property type="component" value="Unassembled WGS sequence"/>
</dbReference>
<evidence type="ECO:0000256" key="2">
    <source>
        <dbReference type="SAM" id="SignalP"/>
    </source>
</evidence>
<evidence type="ECO:0000313" key="4">
    <source>
        <dbReference type="Proteomes" id="UP000187455"/>
    </source>
</evidence>
<keyword evidence="2" id="KW-0732">Signal</keyword>
<organism evidence="3 4">
    <name type="scientific">Smittium mucronatum</name>
    <dbReference type="NCBI Taxonomy" id="133383"/>
    <lineage>
        <taxon>Eukaryota</taxon>
        <taxon>Fungi</taxon>
        <taxon>Fungi incertae sedis</taxon>
        <taxon>Zoopagomycota</taxon>
        <taxon>Kickxellomycotina</taxon>
        <taxon>Harpellomycetes</taxon>
        <taxon>Harpellales</taxon>
        <taxon>Legeriomycetaceae</taxon>
        <taxon>Smittium</taxon>
    </lineage>
</organism>
<comment type="caution">
    <text evidence="3">The sequence shown here is derived from an EMBL/GenBank/DDBJ whole genome shotgun (WGS) entry which is preliminary data.</text>
</comment>
<proteinExistence type="predicted"/>
<evidence type="ECO:0008006" key="5">
    <source>
        <dbReference type="Google" id="ProtNLM"/>
    </source>
</evidence>
<sequence length="270" mass="27914">MQYSIMKKSFLALGLISAFSFASSQKCTLGSSVCAGDSSIAVCNGDFYSYEACPQGKVCVDSDGVPTCASAVVHKLDVRQATSTDDSGSSCGSDFNTQCEKDGRLRSCVNGVVVVADCPSGKSCFDQLVAGVAACLASDQTCPNNDYVRCMPDVPSVYQICQNNNWVYQGTCDNGRVCVADTDKKIQCLDRSVVQTSLAAFISSLSDSDSTATAAAVSGSASDSGSGSATASPASSSTSTSTTKTSDSITLRPLLYSQLALVVLLLVRAI</sequence>
<name>A0A1R0GQB2_9FUNG</name>
<keyword evidence="4" id="KW-1185">Reference proteome</keyword>
<feature type="signal peptide" evidence="2">
    <location>
        <begin position="1"/>
        <end position="24"/>
    </location>
</feature>
<evidence type="ECO:0000256" key="1">
    <source>
        <dbReference type="SAM" id="MobiDB-lite"/>
    </source>
</evidence>
<reference evidence="3 4" key="1">
    <citation type="journal article" date="2016" name="Mol. Biol. Evol.">
        <title>Genome-Wide Survey of Gut Fungi (Harpellales) Reveals the First Horizontally Transferred Ubiquitin Gene from a Mosquito Host.</title>
        <authorList>
            <person name="Wang Y."/>
            <person name="White M.M."/>
            <person name="Kvist S."/>
            <person name="Moncalvo J.M."/>
        </authorList>
    </citation>
    <scope>NUCLEOTIDE SEQUENCE [LARGE SCALE GENOMIC DNA]</scope>
    <source>
        <strain evidence="3 4">ALG-7-W6</strain>
    </source>
</reference>